<proteinExistence type="inferred from homology"/>
<keyword evidence="9" id="KW-1185">Reference proteome</keyword>
<dbReference type="RefSeq" id="WP_123713299.1">
    <property type="nucleotide sequence ID" value="NZ_RKHR01000005.1"/>
</dbReference>
<dbReference type="EC" id="3.1.13.5" evidence="6"/>
<dbReference type="PROSITE" id="PS50967">
    <property type="entry name" value="HRDC"/>
    <property type="match status" value="1"/>
</dbReference>
<dbReference type="InterPro" id="IPR012337">
    <property type="entry name" value="RNaseH-like_sf"/>
</dbReference>
<dbReference type="EMBL" id="RKHR01000005">
    <property type="protein sequence ID" value="ROS00340.1"/>
    <property type="molecule type" value="Genomic_DNA"/>
</dbReference>
<evidence type="ECO:0000256" key="5">
    <source>
        <dbReference type="ARBA" id="ARBA00022839"/>
    </source>
</evidence>
<evidence type="ECO:0000256" key="6">
    <source>
        <dbReference type="HAMAP-Rule" id="MF_01899"/>
    </source>
</evidence>
<dbReference type="InterPro" id="IPR048579">
    <property type="entry name" value="RNAseD_HRDC_C"/>
</dbReference>
<accession>A0A3N2DKL8</accession>
<dbReference type="HAMAP" id="MF_01899">
    <property type="entry name" value="RNase_D"/>
    <property type="match status" value="1"/>
</dbReference>
<dbReference type="Gene3D" id="3.30.420.10">
    <property type="entry name" value="Ribonuclease H-like superfamily/Ribonuclease H"/>
    <property type="match status" value="1"/>
</dbReference>
<dbReference type="GO" id="GO:0005737">
    <property type="term" value="C:cytoplasm"/>
    <property type="evidence" value="ECO:0007669"/>
    <property type="project" value="UniProtKB-SubCell"/>
</dbReference>
<keyword evidence="4 6" id="KW-0378">Hydrolase</keyword>
<dbReference type="InterPro" id="IPR002562">
    <property type="entry name" value="3'-5'_exonuclease_dom"/>
</dbReference>
<comment type="subcellular location">
    <subcellularLocation>
        <location evidence="6">Cytoplasm</location>
    </subcellularLocation>
</comment>
<dbReference type="Pfam" id="PF00570">
    <property type="entry name" value="HRDC"/>
    <property type="match status" value="1"/>
</dbReference>
<comment type="similarity">
    <text evidence="6">Belongs to the RNase D family.</text>
</comment>
<dbReference type="SMART" id="SM00474">
    <property type="entry name" value="35EXOc"/>
    <property type="match status" value="1"/>
</dbReference>
<keyword evidence="1 6" id="KW-0963">Cytoplasm</keyword>
<evidence type="ECO:0000256" key="1">
    <source>
        <dbReference type="ARBA" id="ARBA00022490"/>
    </source>
</evidence>
<evidence type="ECO:0000256" key="4">
    <source>
        <dbReference type="ARBA" id="ARBA00022801"/>
    </source>
</evidence>
<feature type="domain" description="HRDC" evidence="7">
    <location>
        <begin position="212"/>
        <end position="292"/>
    </location>
</feature>
<keyword evidence="5 6" id="KW-0269">Exonuclease</keyword>
<evidence type="ECO:0000313" key="8">
    <source>
        <dbReference type="EMBL" id="ROS00340.1"/>
    </source>
</evidence>
<dbReference type="Pfam" id="PF21293">
    <property type="entry name" value="RNAseD_HRDC_C"/>
    <property type="match status" value="1"/>
</dbReference>
<dbReference type="InterPro" id="IPR006292">
    <property type="entry name" value="RNase_D"/>
</dbReference>
<dbReference type="Proteomes" id="UP000275394">
    <property type="component" value="Unassembled WGS sequence"/>
</dbReference>
<comment type="function">
    <text evidence="6">Exonuclease involved in the 3' processing of various precursor tRNAs. Initiates hydrolysis at the 3'-terminus of an RNA molecule and releases 5'-mononucleotides.</text>
</comment>
<dbReference type="Pfam" id="PF01612">
    <property type="entry name" value="DNA_pol_A_exo1"/>
    <property type="match status" value="1"/>
</dbReference>
<comment type="caution">
    <text evidence="8">The sequence shown here is derived from an EMBL/GenBank/DDBJ whole genome shotgun (WGS) entry which is preliminary data.</text>
</comment>
<evidence type="ECO:0000259" key="7">
    <source>
        <dbReference type="PROSITE" id="PS50967"/>
    </source>
</evidence>
<evidence type="ECO:0000256" key="2">
    <source>
        <dbReference type="ARBA" id="ARBA00022694"/>
    </source>
</evidence>
<dbReference type="Gene3D" id="1.10.150.80">
    <property type="entry name" value="HRDC domain"/>
    <property type="match status" value="2"/>
</dbReference>
<comment type="catalytic activity">
    <reaction evidence="6">
        <text>Exonucleolytic cleavage that removes extra residues from the 3'-terminus of tRNA to produce 5'-mononucleotides.</text>
        <dbReference type="EC" id="3.1.13.5"/>
    </reaction>
</comment>
<dbReference type="InterPro" id="IPR051086">
    <property type="entry name" value="RNase_D-like"/>
</dbReference>
<dbReference type="InterPro" id="IPR044876">
    <property type="entry name" value="HRDC_dom_sf"/>
</dbReference>
<protein>
    <recommendedName>
        <fullName evidence="6">Ribonuclease D</fullName>
        <shortName evidence="6">RNase D</shortName>
        <ecNumber evidence="6">3.1.13.5</ecNumber>
    </recommendedName>
</protein>
<dbReference type="AlphaFoldDB" id="A0A3N2DKL8"/>
<keyword evidence="3 6" id="KW-0540">Nuclease</keyword>
<dbReference type="InterPro" id="IPR010997">
    <property type="entry name" value="HRDC-like_sf"/>
</dbReference>
<dbReference type="InterPro" id="IPR036397">
    <property type="entry name" value="RNaseH_sf"/>
</dbReference>
<dbReference type="PANTHER" id="PTHR47649">
    <property type="entry name" value="RIBONUCLEASE D"/>
    <property type="match status" value="1"/>
</dbReference>
<dbReference type="GO" id="GO:0033890">
    <property type="term" value="F:ribonuclease D activity"/>
    <property type="evidence" value="ECO:0007669"/>
    <property type="project" value="UniProtKB-UniRule"/>
</dbReference>
<sequence>MKTEFRWIESAAQLRQLADSWLQCDAIAIDTEFMRTDTFYPIAALIQIGDGDNTYLLDPLAITELSPLAEVLTAPQVIKIFHACSEDLEVFQRLLGVMPQPLYDTQIAAAMLGEGFSVGYAGLMKALLDVDIPKGETRSNWLRRPLTDSQCLYAAMDVSYLFEGFKLLFARGEQCGRNDWVLDEGERMLDNQRYLQRSDCQYLKVKSAWKLSAVELHILMQLCELREQRVRKLDIPRSRWLKDGMLWDIAKRKPKRLAELSDIQGIPASFVRNNGDSLLALVQSAMSTSAEQLPQCLPKPLGSESAAVIKRLRAVATEVAEQQQMAVELLLKKKDIEQCIRVQPKTLEALPANLQGWRAALFGDALIAAL</sequence>
<gene>
    <name evidence="6" type="primary">rnd</name>
    <name evidence="8" type="ORF">EDC56_2991</name>
</gene>
<dbReference type="GO" id="GO:0000166">
    <property type="term" value="F:nucleotide binding"/>
    <property type="evidence" value="ECO:0007669"/>
    <property type="project" value="InterPro"/>
</dbReference>
<evidence type="ECO:0000256" key="3">
    <source>
        <dbReference type="ARBA" id="ARBA00022722"/>
    </source>
</evidence>
<evidence type="ECO:0000313" key="9">
    <source>
        <dbReference type="Proteomes" id="UP000275394"/>
    </source>
</evidence>
<name>A0A3N2DKL8_9GAMM</name>
<dbReference type="GO" id="GO:0042780">
    <property type="term" value="P:tRNA 3'-end processing"/>
    <property type="evidence" value="ECO:0007669"/>
    <property type="project" value="UniProtKB-UniRule"/>
</dbReference>
<dbReference type="SUPFAM" id="SSF53098">
    <property type="entry name" value="Ribonuclease H-like"/>
    <property type="match status" value="1"/>
</dbReference>
<dbReference type="PANTHER" id="PTHR47649:SF1">
    <property type="entry name" value="RIBONUCLEASE D"/>
    <property type="match status" value="1"/>
</dbReference>
<dbReference type="CDD" id="cd06142">
    <property type="entry name" value="RNaseD_exo"/>
    <property type="match status" value="1"/>
</dbReference>
<dbReference type="SUPFAM" id="SSF47819">
    <property type="entry name" value="HRDC-like"/>
    <property type="match status" value="2"/>
</dbReference>
<dbReference type="GO" id="GO:0008408">
    <property type="term" value="F:3'-5' exonuclease activity"/>
    <property type="evidence" value="ECO:0007669"/>
    <property type="project" value="InterPro"/>
</dbReference>
<dbReference type="InterPro" id="IPR002121">
    <property type="entry name" value="HRDC_dom"/>
</dbReference>
<dbReference type="GO" id="GO:0003676">
    <property type="term" value="F:nucleic acid binding"/>
    <property type="evidence" value="ECO:0007669"/>
    <property type="project" value="InterPro"/>
</dbReference>
<dbReference type="OrthoDB" id="9800549at2"/>
<reference evidence="8 9" key="1">
    <citation type="submission" date="2018-11" db="EMBL/GenBank/DDBJ databases">
        <title>Genomic Encyclopedia of Type Strains, Phase IV (KMG-IV): sequencing the most valuable type-strain genomes for metagenomic binning, comparative biology and taxonomic classification.</title>
        <authorList>
            <person name="Goeker M."/>
        </authorList>
    </citation>
    <scope>NUCLEOTIDE SEQUENCE [LARGE SCALE GENOMIC DNA]</scope>
    <source>
        <strain evidence="8 9">DSM 100316</strain>
    </source>
</reference>
<organism evidence="8 9">
    <name type="scientific">Sinobacterium caligoides</name>
    <dbReference type="NCBI Taxonomy" id="933926"/>
    <lineage>
        <taxon>Bacteria</taxon>
        <taxon>Pseudomonadati</taxon>
        <taxon>Pseudomonadota</taxon>
        <taxon>Gammaproteobacteria</taxon>
        <taxon>Cellvibrionales</taxon>
        <taxon>Spongiibacteraceae</taxon>
        <taxon>Sinobacterium</taxon>
    </lineage>
</organism>
<comment type="cofactor">
    <cofactor evidence="6">
        <name>a divalent metal cation</name>
        <dbReference type="ChEBI" id="CHEBI:60240"/>
    </cofactor>
</comment>
<dbReference type="NCBIfam" id="TIGR01388">
    <property type="entry name" value="rnd"/>
    <property type="match status" value="1"/>
</dbReference>
<keyword evidence="2 6" id="KW-0819">tRNA processing</keyword>